<feature type="coiled-coil region" evidence="12">
    <location>
        <begin position="388"/>
        <end position="419"/>
    </location>
</feature>
<gene>
    <name evidence="15" type="ORF">J3R30DRAFT_3434438</name>
</gene>
<keyword evidence="7" id="KW-0995">Kinetochore</keyword>
<feature type="domain" description="Kinetochore protein Nuf2 N-terminal" evidence="13">
    <location>
        <begin position="4"/>
        <end position="135"/>
    </location>
</feature>
<accession>A0A9W9DX28</accession>
<keyword evidence="8 12" id="KW-0175">Coiled coil</keyword>
<dbReference type="InterPro" id="IPR041112">
    <property type="entry name" value="Nuf2_DHR10-like"/>
</dbReference>
<keyword evidence="5" id="KW-0132">Cell division</keyword>
<dbReference type="PANTHER" id="PTHR21650">
    <property type="entry name" value="MEMBRALIN/KINETOCHORE PROTEIN NUF2"/>
    <property type="match status" value="1"/>
</dbReference>
<evidence type="ECO:0000256" key="9">
    <source>
        <dbReference type="ARBA" id="ARBA00023242"/>
    </source>
</evidence>
<evidence type="ECO:0000259" key="14">
    <source>
        <dbReference type="Pfam" id="PF18595"/>
    </source>
</evidence>
<dbReference type="EMBL" id="JAOTPV010000002">
    <property type="protein sequence ID" value="KAJ4488227.1"/>
    <property type="molecule type" value="Genomic_DNA"/>
</dbReference>
<evidence type="ECO:0000313" key="15">
    <source>
        <dbReference type="EMBL" id="KAJ4488227.1"/>
    </source>
</evidence>
<evidence type="ECO:0000256" key="6">
    <source>
        <dbReference type="ARBA" id="ARBA00022776"/>
    </source>
</evidence>
<feature type="coiled-coil region" evidence="12">
    <location>
        <begin position="290"/>
        <end position="348"/>
    </location>
</feature>
<comment type="subcellular location">
    <subcellularLocation>
        <location evidence="2">Chromosome</location>
        <location evidence="2">Centromere</location>
        <location evidence="2">Kinetochore</location>
    </subcellularLocation>
    <subcellularLocation>
        <location evidence="1">Nucleus</location>
    </subcellularLocation>
</comment>
<evidence type="ECO:0000256" key="7">
    <source>
        <dbReference type="ARBA" id="ARBA00022838"/>
    </source>
</evidence>
<dbReference type="GO" id="GO:0051315">
    <property type="term" value="P:attachment of mitotic spindle microtubules to kinetochore"/>
    <property type="evidence" value="ECO:0007669"/>
    <property type="project" value="TreeGrafter"/>
</dbReference>
<sequence>MKGTYSLMSITDIINSLGDWGLTVEEDRLLRPTPEFVEFVFCACLAQVTGINREDLVEPARDALSISTIEDKDNVYLSALTRNLLCYHLTRFANAARVDDFSAYDIFKPTKERTLLLLSAFINFVKFTEQLCNPFVNELANRSDALLVERDQISSKLVQVQKQVLELQAKRDEDEPLCQVLRTKNKELGDLVLQTKAAQQPIVQEAALLKEEKTQLMERKENIQRELEAVSDANKRIRGRIVQSPERVKRSISTMSVGRAEYKKTVTINEAKTRDLQTKINALVIIEQDLRTCIDQLQVVEKEMKALQDMQNDLAELKDQLDDKHIERNELQLKQERVAKQLENAHAKLTLTQQRAADKKAANARIIERLQAEYNTMDEERKENDFQLAEIRKEASEVEEKMSEHLKASEEELHSLLKEYWSLKCATNVYMETLATQLNMKMT</sequence>
<protein>
    <submittedName>
        <fullName evidence="15">Nuf2 family-domain-containing protein</fullName>
    </submittedName>
</protein>
<feature type="domain" description="Nuf2 DHR10-like" evidence="14">
    <location>
        <begin position="260"/>
        <end position="372"/>
    </location>
</feature>
<evidence type="ECO:0000256" key="2">
    <source>
        <dbReference type="ARBA" id="ARBA00004629"/>
    </source>
</evidence>
<evidence type="ECO:0000259" key="13">
    <source>
        <dbReference type="Pfam" id="PF03800"/>
    </source>
</evidence>
<evidence type="ECO:0000256" key="10">
    <source>
        <dbReference type="ARBA" id="ARBA00023306"/>
    </source>
</evidence>
<keyword evidence="10" id="KW-0131">Cell cycle</keyword>
<keyword evidence="16" id="KW-1185">Reference proteome</keyword>
<dbReference type="Gene3D" id="1.10.418.60">
    <property type="entry name" value="Ncd80 complex, Nuf2 subunit"/>
    <property type="match status" value="1"/>
</dbReference>
<dbReference type="PANTHER" id="PTHR21650:SF2">
    <property type="entry name" value="KINETOCHORE PROTEIN NUF2"/>
    <property type="match status" value="1"/>
</dbReference>
<dbReference type="GO" id="GO:0031262">
    <property type="term" value="C:Ndc80 complex"/>
    <property type="evidence" value="ECO:0007669"/>
    <property type="project" value="InterPro"/>
</dbReference>
<dbReference type="GO" id="GO:0045132">
    <property type="term" value="P:meiotic chromosome segregation"/>
    <property type="evidence" value="ECO:0007669"/>
    <property type="project" value="TreeGrafter"/>
</dbReference>
<evidence type="ECO:0000256" key="8">
    <source>
        <dbReference type="ARBA" id="ARBA00023054"/>
    </source>
</evidence>
<proteinExistence type="inferred from homology"/>
<evidence type="ECO:0000313" key="16">
    <source>
        <dbReference type="Proteomes" id="UP001150266"/>
    </source>
</evidence>
<keyword evidence="11" id="KW-0137">Centromere</keyword>
<dbReference type="GO" id="GO:0051383">
    <property type="term" value="P:kinetochore organization"/>
    <property type="evidence" value="ECO:0007669"/>
    <property type="project" value="TreeGrafter"/>
</dbReference>
<evidence type="ECO:0000256" key="3">
    <source>
        <dbReference type="ARBA" id="ARBA00005498"/>
    </source>
</evidence>
<feature type="coiled-coil region" evidence="12">
    <location>
        <begin position="206"/>
        <end position="240"/>
    </location>
</feature>
<dbReference type="Proteomes" id="UP001150266">
    <property type="component" value="Unassembled WGS sequence"/>
</dbReference>
<evidence type="ECO:0000256" key="12">
    <source>
        <dbReference type="SAM" id="Coils"/>
    </source>
</evidence>
<evidence type="ECO:0000256" key="1">
    <source>
        <dbReference type="ARBA" id="ARBA00004123"/>
    </source>
</evidence>
<comment type="caution">
    <text evidence="15">The sequence shown here is derived from an EMBL/GenBank/DDBJ whole genome shotgun (WGS) entry which is preliminary data.</text>
</comment>
<dbReference type="InterPro" id="IPR005549">
    <property type="entry name" value="Kinetochore_Nuf2_N"/>
</dbReference>
<dbReference type="OrthoDB" id="8194677at2759"/>
<keyword evidence="4" id="KW-0158">Chromosome</keyword>
<dbReference type="InterPro" id="IPR038275">
    <property type="entry name" value="Nuf2_N_sf"/>
</dbReference>
<evidence type="ECO:0000256" key="4">
    <source>
        <dbReference type="ARBA" id="ARBA00022454"/>
    </source>
</evidence>
<dbReference type="GO" id="GO:0007052">
    <property type="term" value="P:mitotic spindle organization"/>
    <property type="evidence" value="ECO:0007669"/>
    <property type="project" value="TreeGrafter"/>
</dbReference>
<reference evidence="15" key="1">
    <citation type="submission" date="2022-08" db="EMBL/GenBank/DDBJ databases">
        <title>A Global Phylogenomic Analysis of the Shiitake Genus Lentinula.</title>
        <authorList>
            <consortium name="DOE Joint Genome Institute"/>
            <person name="Sierra-Patev S."/>
            <person name="Min B."/>
            <person name="Naranjo-Ortiz M."/>
            <person name="Looney B."/>
            <person name="Konkel Z."/>
            <person name="Slot J.C."/>
            <person name="Sakamoto Y."/>
            <person name="Steenwyk J.L."/>
            <person name="Rokas A."/>
            <person name="Carro J."/>
            <person name="Camarero S."/>
            <person name="Ferreira P."/>
            <person name="Molpeceres G."/>
            <person name="Ruiz-Duenas F.J."/>
            <person name="Serrano A."/>
            <person name="Henrissat B."/>
            <person name="Drula E."/>
            <person name="Hughes K.W."/>
            <person name="Mata J.L."/>
            <person name="Ishikawa N.K."/>
            <person name="Vargas-Isla R."/>
            <person name="Ushijima S."/>
            <person name="Smith C.A."/>
            <person name="Ahrendt S."/>
            <person name="Andreopoulos W."/>
            <person name="He G."/>
            <person name="Labutti K."/>
            <person name="Lipzen A."/>
            <person name="Ng V."/>
            <person name="Riley R."/>
            <person name="Sandor L."/>
            <person name="Barry K."/>
            <person name="Martinez A.T."/>
            <person name="Xiao Y."/>
            <person name="Gibbons J.G."/>
            <person name="Terashima K."/>
            <person name="Grigoriev I.V."/>
            <person name="Hibbett D.S."/>
        </authorList>
    </citation>
    <scope>NUCLEOTIDE SEQUENCE</scope>
    <source>
        <strain evidence="15">JLM2183</strain>
    </source>
</reference>
<dbReference type="AlphaFoldDB" id="A0A9W9DX28"/>
<evidence type="ECO:0000256" key="5">
    <source>
        <dbReference type="ARBA" id="ARBA00022618"/>
    </source>
</evidence>
<dbReference type="Pfam" id="PF03800">
    <property type="entry name" value="Nuf2"/>
    <property type="match status" value="1"/>
</dbReference>
<dbReference type="GO" id="GO:0044877">
    <property type="term" value="F:protein-containing complex binding"/>
    <property type="evidence" value="ECO:0007669"/>
    <property type="project" value="TreeGrafter"/>
</dbReference>
<dbReference type="GO" id="GO:0051301">
    <property type="term" value="P:cell division"/>
    <property type="evidence" value="ECO:0007669"/>
    <property type="project" value="UniProtKB-KW"/>
</dbReference>
<name>A0A9W9DX28_9AGAR</name>
<keyword evidence="9" id="KW-0539">Nucleus</keyword>
<dbReference type="Pfam" id="PF18595">
    <property type="entry name" value="Nuf2_DHR10-like"/>
    <property type="match status" value="1"/>
</dbReference>
<organism evidence="15 16">
    <name type="scientific">Lentinula aciculospora</name>
    <dbReference type="NCBI Taxonomy" id="153920"/>
    <lineage>
        <taxon>Eukaryota</taxon>
        <taxon>Fungi</taxon>
        <taxon>Dikarya</taxon>
        <taxon>Basidiomycota</taxon>
        <taxon>Agaricomycotina</taxon>
        <taxon>Agaricomycetes</taxon>
        <taxon>Agaricomycetidae</taxon>
        <taxon>Agaricales</taxon>
        <taxon>Marasmiineae</taxon>
        <taxon>Omphalotaceae</taxon>
        <taxon>Lentinula</taxon>
    </lineage>
</organism>
<comment type="similarity">
    <text evidence="3">Belongs to the NUF2 family.</text>
</comment>
<evidence type="ECO:0000256" key="11">
    <source>
        <dbReference type="ARBA" id="ARBA00023328"/>
    </source>
</evidence>
<dbReference type="GO" id="GO:0005634">
    <property type="term" value="C:nucleus"/>
    <property type="evidence" value="ECO:0007669"/>
    <property type="project" value="UniProtKB-SubCell"/>
</dbReference>
<keyword evidence="6" id="KW-0498">Mitosis</keyword>